<sequence length="43" mass="4923">MYGKTCGRDPLDVRRRRAGQDRTRAIQREGTGHVAKLRRDLGV</sequence>
<dbReference type="GO" id="GO:0004601">
    <property type="term" value="F:peroxidase activity"/>
    <property type="evidence" value="ECO:0007669"/>
    <property type="project" value="UniProtKB-KW"/>
</dbReference>
<protein>
    <submittedName>
        <fullName evidence="2">Bacterioferritin comigratory domain protein</fullName>
        <ecNumber evidence="2">1.11.1.15</ecNumber>
    </submittedName>
</protein>
<organism evidence="2">
    <name type="scientific">Mycobacterium xenopi 4042</name>
    <dbReference type="NCBI Taxonomy" id="1299334"/>
    <lineage>
        <taxon>Bacteria</taxon>
        <taxon>Bacillati</taxon>
        <taxon>Actinomycetota</taxon>
        <taxon>Actinomycetes</taxon>
        <taxon>Mycobacteriales</taxon>
        <taxon>Mycobacteriaceae</taxon>
        <taxon>Mycobacterium</taxon>
    </lineage>
</organism>
<name>X8ALL6_MYCXE</name>
<dbReference type="AlphaFoldDB" id="X8ALL6"/>
<gene>
    <name evidence="2" type="primary">bcp</name>
    <name evidence="2" type="ORF">I553_3947</name>
</gene>
<evidence type="ECO:0000256" key="1">
    <source>
        <dbReference type="SAM" id="MobiDB-lite"/>
    </source>
</evidence>
<reference evidence="2" key="1">
    <citation type="submission" date="2014-01" db="EMBL/GenBank/DDBJ databases">
        <authorList>
            <person name="Brown-Elliot B."/>
            <person name="Wallace R."/>
            <person name="Lenaerts A."/>
            <person name="Ordway D."/>
            <person name="DeGroote M.A."/>
            <person name="Parker T."/>
            <person name="Sizemore C."/>
            <person name="Tallon L.J."/>
            <person name="Sadzewicz L.K."/>
            <person name="Sengamalay N."/>
            <person name="Fraser C.M."/>
            <person name="Hine E."/>
            <person name="Shefchek K.A."/>
            <person name="Das S.P."/>
            <person name="Tettelin H."/>
        </authorList>
    </citation>
    <scope>NUCLEOTIDE SEQUENCE [LARGE SCALE GENOMIC DNA]</scope>
    <source>
        <strain evidence="2">4042</strain>
    </source>
</reference>
<keyword evidence="2" id="KW-0560">Oxidoreductase</keyword>
<dbReference type="EC" id="1.11.1.15" evidence="2"/>
<proteinExistence type="predicted"/>
<evidence type="ECO:0000313" key="2">
    <source>
        <dbReference type="EMBL" id="EUA32484.1"/>
    </source>
</evidence>
<feature type="region of interest" description="Disordered" evidence="1">
    <location>
        <begin position="1"/>
        <end position="43"/>
    </location>
</feature>
<keyword evidence="2" id="KW-0575">Peroxidase</keyword>
<accession>X8ALL6</accession>
<dbReference type="EMBL" id="JAOB01000055">
    <property type="protein sequence ID" value="EUA32484.1"/>
    <property type="molecule type" value="Genomic_DNA"/>
</dbReference>
<comment type="caution">
    <text evidence="2">The sequence shown here is derived from an EMBL/GenBank/DDBJ whole genome shotgun (WGS) entry which is preliminary data.</text>
</comment>